<dbReference type="Pfam" id="PF00929">
    <property type="entry name" value="RNase_T"/>
    <property type="match status" value="1"/>
</dbReference>
<dbReference type="InterPro" id="IPR013520">
    <property type="entry name" value="Ribonucl_H"/>
</dbReference>
<gene>
    <name evidence="5" type="ORF">CD33_19610</name>
</gene>
<dbReference type="PANTHER" id="PTHR30231:SF4">
    <property type="entry name" value="PROTEIN NEN2"/>
    <property type="match status" value="1"/>
</dbReference>
<dbReference type="RefSeq" id="WP_036203782.1">
    <property type="nucleotide sequence ID" value="NZ_AVCY01000001.1"/>
</dbReference>
<dbReference type="SUPFAM" id="SSF53098">
    <property type="entry name" value="Ribonuclease H-like"/>
    <property type="match status" value="1"/>
</dbReference>
<evidence type="ECO:0000256" key="2">
    <source>
        <dbReference type="ARBA" id="ARBA00022801"/>
    </source>
</evidence>
<dbReference type="Gene3D" id="3.30.420.10">
    <property type="entry name" value="Ribonuclease H-like superfamily/Ribonuclease H"/>
    <property type="match status" value="1"/>
</dbReference>
<evidence type="ECO:0000259" key="4">
    <source>
        <dbReference type="SMART" id="SM00479"/>
    </source>
</evidence>
<dbReference type="Proteomes" id="UP000030408">
    <property type="component" value="Unassembled WGS sequence"/>
</dbReference>
<evidence type="ECO:0000256" key="3">
    <source>
        <dbReference type="ARBA" id="ARBA00022839"/>
    </source>
</evidence>
<dbReference type="GO" id="GO:0000175">
    <property type="term" value="F:3'-5'-RNA exonuclease activity"/>
    <property type="evidence" value="ECO:0007669"/>
    <property type="project" value="InterPro"/>
</dbReference>
<evidence type="ECO:0000313" key="6">
    <source>
        <dbReference type="Proteomes" id="UP000030408"/>
    </source>
</evidence>
<keyword evidence="6" id="KW-1185">Reference proteome</keyword>
<proteinExistence type="predicted"/>
<evidence type="ECO:0000256" key="1">
    <source>
        <dbReference type="ARBA" id="ARBA00022722"/>
    </source>
</evidence>
<protein>
    <recommendedName>
        <fullName evidence="4">Exonuclease domain-containing protein</fullName>
    </recommendedName>
</protein>
<dbReference type="GO" id="GO:0003676">
    <property type="term" value="F:nucleic acid binding"/>
    <property type="evidence" value="ECO:0007669"/>
    <property type="project" value="InterPro"/>
</dbReference>
<dbReference type="InterPro" id="IPR047201">
    <property type="entry name" value="ERI-1_3'hExo-like"/>
</dbReference>
<dbReference type="OrthoDB" id="159416at2"/>
<comment type="caution">
    <text evidence="5">The sequence shown here is derived from an EMBL/GenBank/DDBJ whole genome shotgun (WGS) entry which is preliminary data.</text>
</comment>
<keyword evidence="3" id="KW-0269">Exonuclease</keyword>
<dbReference type="PANTHER" id="PTHR30231">
    <property type="entry name" value="DNA POLYMERASE III SUBUNIT EPSILON"/>
    <property type="match status" value="1"/>
</dbReference>
<organism evidence="5 6">
    <name type="scientific">Ureibacillus sinduriensis BLB-1 = JCM 15800</name>
    <dbReference type="NCBI Taxonomy" id="1384057"/>
    <lineage>
        <taxon>Bacteria</taxon>
        <taxon>Bacillati</taxon>
        <taxon>Bacillota</taxon>
        <taxon>Bacilli</taxon>
        <taxon>Bacillales</taxon>
        <taxon>Caryophanaceae</taxon>
        <taxon>Ureibacillus</taxon>
    </lineage>
</organism>
<keyword evidence="1" id="KW-0540">Nuclease</keyword>
<dbReference type="InterPro" id="IPR012337">
    <property type="entry name" value="RNaseH-like_sf"/>
</dbReference>
<keyword evidence="2" id="KW-0378">Hydrolase</keyword>
<name>A0A0A3IH93_9BACL</name>
<dbReference type="EMBL" id="JPVO01000055">
    <property type="protein sequence ID" value="KGR74197.1"/>
    <property type="molecule type" value="Genomic_DNA"/>
</dbReference>
<dbReference type="InterPro" id="IPR036397">
    <property type="entry name" value="RNaseH_sf"/>
</dbReference>
<feature type="domain" description="Exonuclease" evidence="4">
    <location>
        <begin position="6"/>
        <end position="174"/>
    </location>
</feature>
<dbReference type="eggNOG" id="COG5018">
    <property type="taxonomic scope" value="Bacteria"/>
</dbReference>
<dbReference type="STRING" id="1384057.CD33_19610"/>
<accession>A0A0A3IH93</accession>
<dbReference type="SMART" id="SM00479">
    <property type="entry name" value="EXOIII"/>
    <property type="match status" value="1"/>
</dbReference>
<reference evidence="5 6" key="1">
    <citation type="submission" date="2014-02" db="EMBL/GenBank/DDBJ databases">
        <title>Draft genome sequence of Lysinibacillus sinduriensis JCM 15800.</title>
        <authorList>
            <person name="Zhang F."/>
            <person name="Wang G."/>
            <person name="Zhang L."/>
        </authorList>
    </citation>
    <scope>NUCLEOTIDE SEQUENCE [LARGE SCALE GENOMIC DNA]</scope>
    <source>
        <strain evidence="5 6">JCM 15800</strain>
    </source>
</reference>
<evidence type="ECO:0000313" key="5">
    <source>
        <dbReference type="EMBL" id="KGR74197.1"/>
    </source>
</evidence>
<dbReference type="CDD" id="cd06133">
    <property type="entry name" value="ERI-1_3'hExo_like"/>
    <property type="match status" value="1"/>
</dbReference>
<dbReference type="AlphaFoldDB" id="A0A0A3IH93"/>
<sequence length="354" mass="41129">MVRKYTYIFVDVEATLIRGKQNIIEIGAIKWLPDGTIEEFSQLTQPYKFRKLNFHIQKLTGISTEQLLCAPSIKEVMPEFIKWCEGNTIFIAFGEFDRKVLEDELSRHKMDSSFLYPFIDFQQKYMIENQLKEQPSLSKLLEAFEITTTIQHRALADAISLFNIFKETNGAELIEKQQTNEFGLLLSEFRQQEEAYDLLLSYIVGTISPSGSVEIDSISTMNKQLSFDTKEEQREIAEGVTETVQRTIIHPNDEVEEFLNNITSDLHNKVLISRSGLKQLSKINRLHQVVFPKLEVITLQQILYSEEAVNEFSINSLTIPLYEEKLYSLLKKYETNIVNEFEKRHLLTKEAIHI</sequence>